<evidence type="ECO:0000259" key="6">
    <source>
        <dbReference type="Pfam" id="PF04932"/>
    </source>
</evidence>
<dbReference type="GO" id="GO:0016020">
    <property type="term" value="C:membrane"/>
    <property type="evidence" value="ECO:0007669"/>
    <property type="project" value="UniProtKB-SubCell"/>
</dbReference>
<keyword evidence="2 5" id="KW-0812">Transmembrane</keyword>
<organism evidence="7 8">
    <name type="scientific">Myroides odoratus</name>
    <name type="common">Flavobacterium odoratum</name>
    <dbReference type="NCBI Taxonomy" id="256"/>
    <lineage>
        <taxon>Bacteria</taxon>
        <taxon>Pseudomonadati</taxon>
        <taxon>Bacteroidota</taxon>
        <taxon>Flavobacteriia</taxon>
        <taxon>Flavobacteriales</taxon>
        <taxon>Flavobacteriaceae</taxon>
        <taxon>Myroides</taxon>
    </lineage>
</organism>
<reference evidence="7 8" key="1">
    <citation type="submission" date="2021-01" db="EMBL/GenBank/DDBJ databases">
        <title>FDA dAtabase for Regulatory Grade micrObial Sequences (FDA-ARGOS): Supporting development and validation of Infectious Disease Dx tests.</title>
        <authorList>
            <person name="Sproer C."/>
            <person name="Gronow S."/>
            <person name="Severitt S."/>
            <person name="Schroder I."/>
            <person name="Tallon L."/>
            <person name="Sadzewicz L."/>
            <person name="Zhao X."/>
            <person name="Boylan J."/>
            <person name="Ott S."/>
            <person name="Bowen H."/>
            <person name="Vavikolanu K."/>
            <person name="Mehta A."/>
            <person name="Aluvathingal J."/>
            <person name="Nadendla S."/>
            <person name="Lowell S."/>
            <person name="Myers T."/>
            <person name="Yan Y."/>
            <person name="Sichtig H."/>
        </authorList>
    </citation>
    <scope>NUCLEOTIDE SEQUENCE [LARGE SCALE GENOMIC DNA]</scope>
    <source>
        <strain evidence="7 8">FDAARGOS_1131</strain>
    </source>
</reference>
<proteinExistence type="predicted"/>
<dbReference type="AlphaFoldDB" id="A0A9Q6Z3J1"/>
<name>A0A9Q6Z3J1_MYROD</name>
<evidence type="ECO:0000313" key="8">
    <source>
        <dbReference type="Proteomes" id="UP000596202"/>
    </source>
</evidence>
<dbReference type="InterPro" id="IPR051533">
    <property type="entry name" value="WaaL-like"/>
</dbReference>
<feature type="transmembrane region" description="Helical" evidence="5">
    <location>
        <begin position="405"/>
        <end position="424"/>
    </location>
</feature>
<feature type="transmembrane region" description="Helical" evidence="5">
    <location>
        <begin position="215"/>
        <end position="232"/>
    </location>
</feature>
<dbReference type="PANTHER" id="PTHR37422:SF13">
    <property type="entry name" value="LIPOPOLYSACCHARIDE BIOSYNTHESIS PROTEIN PA4999-RELATED"/>
    <property type="match status" value="1"/>
</dbReference>
<dbReference type="Proteomes" id="UP000596202">
    <property type="component" value="Chromosome"/>
</dbReference>
<evidence type="ECO:0000256" key="4">
    <source>
        <dbReference type="ARBA" id="ARBA00023136"/>
    </source>
</evidence>
<feature type="transmembrane region" description="Helical" evidence="5">
    <location>
        <begin position="57"/>
        <end position="74"/>
    </location>
</feature>
<comment type="subcellular location">
    <subcellularLocation>
        <location evidence="1">Membrane</location>
        <topology evidence="1">Multi-pass membrane protein</topology>
    </subcellularLocation>
</comment>
<dbReference type="GO" id="GO:0016874">
    <property type="term" value="F:ligase activity"/>
    <property type="evidence" value="ECO:0007669"/>
    <property type="project" value="UniProtKB-KW"/>
</dbReference>
<dbReference type="OrthoDB" id="1143110at2"/>
<keyword evidence="7" id="KW-0436">Ligase</keyword>
<evidence type="ECO:0000256" key="5">
    <source>
        <dbReference type="SAM" id="Phobius"/>
    </source>
</evidence>
<feature type="transmembrane region" description="Helical" evidence="5">
    <location>
        <begin position="359"/>
        <end position="377"/>
    </location>
</feature>
<keyword evidence="3 5" id="KW-1133">Transmembrane helix</keyword>
<keyword evidence="4 5" id="KW-0472">Membrane</keyword>
<evidence type="ECO:0000256" key="3">
    <source>
        <dbReference type="ARBA" id="ARBA00022989"/>
    </source>
</evidence>
<feature type="transmembrane region" description="Helical" evidence="5">
    <location>
        <begin position="12"/>
        <end position="45"/>
    </location>
</feature>
<feature type="transmembrane region" description="Helical" evidence="5">
    <location>
        <begin position="193"/>
        <end position="209"/>
    </location>
</feature>
<evidence type="ECO:0000313" key="7">
    <source>
        <dbReference type="EMBL" id="QQT99873.1"/>
    </source>
</evidence>
<dbReference type="EMBL" id="CP068108">
    <property type="protein sequence ID" value="QQT99873.1"/>
    <property type="molecule type" value="Genomic_DNA"/>
</dbReference>
<feature type="transmembrane region" description="Helical" evidence="5">
    <location>
        <begin position="86"/>
        <end position="103"/>
    </location>
</feature>
<feature type="transmembrane region" description="Helical" evidence="5">
    <location>
        <begin position="244"/>
        <end position="264"/>
    </location>
</feature>
<feature type="transmembrane region" description="Helical" evidence="5">
    <location>
        <begin position="115"/>
        <end position="132"/>
    </location>
</feature>
<accession>A0A9Q6Z3J1</accession>
<sequence>MEKSNVQNKIDAAFNILILLIGSTFFIRKLSTILIIVFLVFCVIFKRKLIFSKEAKLLCLVLSSLFWIEVIFLWNSSDLGIALKSLEKYLSLLLLPIFILGNYKDVKFHFIVENYAKVVFVLTAFYLTRFVISEPEKVSIYLSGNLLWEAGYVIADSFGNHAPNVNLHLTFVSSILFYYFIHHYNSRGVIHNILYLLMIIAVSCFVFIINTRVALFLMFLGYLTIIIAYFANSKKRSFKTKMSIVLTFMFLVMSAFMVITKVPYFKEKYTTVTFGHLNKVGKLDEIDHPESNAYNSFALRLSVWKSAYEIMQNHSVLVGVGASDLDPLLYEHYEKTKQHFLYKYKLGIHNQYIESLVKFGLLGLVALLSYIVLAGYLSFRLKNVLLLVFFFNMMIANVFDSYLSLFMGIVYSGWFLSLFSAYYLQCRFLKAD</sequence>
<gene>
    <name evidence="7" type="ORF">I6I88_17180</name>
</gene>
<evidence type="ECO:0000256" key="2">
    <source>
        <dbReference type="ARBA" id="ARBA00022692"/>
    </source>
</evidence>
<protein>
    <submittedName>
        <fullName evidence="7">O-antigen ligase family protein</fullName>
    </submittedName>
</protein>
<dbReference type="Pfam" id="PF04932">
    <property type="entry name" value="Wzy_C"/>
    <property type="match status" value="1"/>
</dbReference>
<dbReference type="PANTHER" id="PTHR37422">
    <property type="entry name" value="TEICHURONIC ACID BIOSYNTHESIS PROTEIN TUAE"/>
    <property type="match status" value="1"/>
</dbReference>
<evidence type="ECO:0000256" key="1">
    <source>
        <dbReference type="ARBA" id="ARBA00004141"/>
    </source>
</evidence>
<dbReference type="InterPro" id="IPR007016">
    <property type="entry name" value="O-antigen_ligase-rel_domated"/>
</dbReference>
<feature type="transmembrane region" description="Helical" evidence="5">
    <location>
        <begin position="165"/>
        <end position="181"/>
    </location>
</feature>
<feature type="domain" description="O-antigen ligase-related" evidence="6">
    <location>
        <begin position="198"/>
        <end position="368"/>
    </location>
</feature>